<gene>
    <name evidence="7" type="primary">LOC115752343</name>
</gene>
<dbReference type="Pfam" id="PF10167">
    <property type="entry name" value="BORCS8"/>
    <property type="match status" value="1"/>
</dbReference>
<dbReference type="Proteomes" id="UP000827889">
    <property type="component" value="Chromosome 5"/>
</dbReference>
<evidence type="ECO:0000256" key="1">
    <source>
        <dbReference type="ARBA" id="ARBA00004656"/>
    </source>
</evidence>
<evidence type="ECO:0000313" key="6">
    <source>
        <dbReference type="Proteomes" id="UP000827889"/>
    </source>
</evidence>
<dbReference type="RefSeq" id="XP_030546346.1">
    <property type="nucleotide sequence ID" value="XM_030690486.2"/>
</dbReference>
<keyword evidence="3" id="KW-0472">Membrane</keyword>
<dbReference type="PANTHER" id="PTHR21146">
    <property type="entry name" value="MEF2B PROTEIN"/>
    <property type="match status" value="1"/>
</dbReference>
<proteinExistence type="inferred from homology"/>
<dbReference type="PANTHER" id="PTHR21146:SF0">
    <property type="entry name" value="BLOC-1-RELATED COMPLEX SUBUNIT 8"/>
    <property type="match status" value="1"/>
</dbReference>
<comment type="subcellular location">
    <subcellularLocation>
        <location evidence="1">Lysosome membrane</location>
    </subcellularLocation>
</comment>
<feature type="compositionally biased region" description="Basic and acidic residues" evidence="5">
    <location>
        <begin position="182"/>
        <end position="191"/>
    </location>
</feature>
<comment type="similarity">
    <text evidence="2">Belongs to the BORCS8 family.</text>
</comment>
<dbReference type="GeneID" id="115752343"/>
<dbReference type="GO" id="GO:0005765">
    <property type="term" value="C:lysosomal membrane"/>
    <property type="evidence" value="ECO:0007669"/>
    <property type="project" value="UniProtKB-SubCell"/>
</dbReference>
<evidence type="ECO:0000313" key="7">
    <source>
        <dbReference type="RefSeq" id="XP_030546346.1"/>
    </source>
</evidence>
<protein>
    <submittedName>
        <fullName evidence="7">Uncharacterized protein LOC115752343 isoform X1</fullName>
    </submittedName>
</protein>
<evidence type="ECO:0000256" key="4">
    <source>
        <dbReference type="ARBA" id="ARBA00023228"/>
    </source>
</evidence>
<keyword evidence="6" id="KW-1185">Reference proteome</keyword>
<accession>A0A8B8QGU7</accession>
<organism evidence="6 7">
    <name type="scientific">Rhodamnia argentea</name>
    <dbReference type="NCBI Taxonomy" id="178133"/>
    <lineage>
        <taxon>Eukaryota</taxon>
        <taxon>Viridiplantae</taxon>
        <taxon>Streptophyta</taxon>
        <taxon>Embryophyta</taxon>
        <taxon>Tracheophyta</taxon>
        <taxon>Spermatophyta</taxon>
        <taxon>Magnoliopsida</taxon>
        <taxon>eudicotyledons</taxon>
        <taxon>Gunneridae</taxon>
        <taxon>Pentapetalae</taxon>
        <taxon>rosids</taxon>
        <taxon>malvids</taxon>
        <taxon>Myrtales</taxon>
        <taxon>Myrtaceae</taxon>
        <taxon>Myrtoideae</taxon>
        <taxon>Myrteae</taxon>
        <taxon>Australasian group</taxon>
        <taxon>Rhodamnia</taxon>
    </lineage>
</organism>
<dbReference type="OrthoDB" id="19830at2759"/>
<name>A0A8B8QGU7_9MYRT</name>
<evidence type="ECO:0000256" key="3">
    <source>
        <dbReference type="ARBA" id="ARBA00023136"/>
    </source>
</evidence>
<dbReference type="InterPro" id="IPR019320">
    <property type="entry name" value="BORCS8"/>
</dbReference>
<dbReference type="KEGG" id="rarg:115752343"/>
<sequence length="324" mass="35936">MLIVVASCVLIPHQRQRSRKRPVLAVVLWIGDSGGWPIDWECSRDRFFEMHGFSTADGFVEITESLAEMIKYVANEPSVGLFYMLQHTQNAVPNVISLKNNVAGKSQITNLHIEDLEDSITMMRSMKDCGIPIVDDMIGDISKSLAIMSAKQPKKGLIHNQTSGFEMRRISSAGPTTWGRSTKFDPQDGERSGNYFSNVLKSAKQRASNFKWSNLDSQDPVQTQGEKHLIYTHEPLSVAETSSSSTLPVVESDELPLSSEVSEELQAEEGGESHTTLHLPSDKVLPVSEDFESFKANREAKLEEWLGETGHRNNCNGATNVDPA</sequence>
<keyword evidence="4" id="KW-0458">Lysosome</keyword>
<evidence type="ECO:0000256" key="2">
    <source>
        <dbReference type="ARBA" id="ARBA00010463"/>
    </source>
</evidence>
<feature type="region of interest" description="Disordered" evidence="5">
    <location>
        <begin position="240"/>
        <end position="284"/>
    </location>
</feature>
<feature type="region of interest" description="Disordered" evidence="5">
    <location>
        <begin position="171"/>
        <end position="193"/>
    </location>
</feature>
<feature type="compositionally biased region" description="Acidic residues" evidence="5">
    <location>
        <begin position="261"/>
        <end position="270"/>
    </location>
</feature>
<reference evidence="7" key="1">
    <citation type="submission" date="2025-08" db="UniProtKB">
        <authorList>
            <consortium name="RefSeq"/>
        </authorList>
    </citation>
    <scope>IDENTIFICATION</scope>
    <source>
        <tissue evidence="7">Leaf</tissue>
    </source>
</reference>
<dbReference type="AlphaFoldDB" id="A0A8B8QGU7"/>
<evidence type="ECO:0000256" key="5">
    <source>
        <dbReference type="SAM" id="MobiDB-lite"/>
    </source>
</evidence>